<accession>A0ACB9PPH5</accession>
<evidence type="ECO:0000313" key="2">
    <source>
        <dbReference type="Proteomes" id="UP000828941"/>
    </source>
</evidence>
<protein>
    <submittedName>
        <fullName evidence="1">Uncharacterized protein</fullName>
    </submittedName>
</protein>
<reference evidence="1 2" key="1">
    <citation type="journal article" date="2022" name="DNA Res.">
        <title>Chromosomal-level genome assembly of the orchid tree Bauhinia variegata (Leguminosae; Cercidoideae) supports the allotetraploid origin hypothesis of Bauhinia.</title>
        <authorList>
            <person name="Zhong Y."/>
            <person name="Chen Y."/>
            <person name="Zheng D."/>
            <person name="Pang J."/>
            <person name="Liu Y."/>
            <person name="Luo S."/>
            <person name="Meng S."/>
            <person name="Qian L."/>
            <person name="Wei D."/>
            <person name="Dai S."/>
            <person name="Zhou R."/>
        </authorList>
    </citation>
    <scope>NUCLEOTIDE SEQUENCE [LARGE SCALE GENOMIC DNA]</scope>
    <source>
        <strain evidence="1">BV-YZ2020</strain>
    </source>
</reference>
<comment type="caution">
    <text evidence="1">The sequence shown here is derived from an EMBL/GenBank/DDBJ whole genome shotgun (WGS) entry which is preliminary data.</text>
</comment>
<dbReference type="Proteomes" id="UP000828941">
    <property type="component" value="Chromosome 4"/>
</dbReference>
<gene>
    <name evidence="1" type="ORF">L6164_010442</name>
</gene>
<dbReference type="EMBL" id="CM039429">
    <property type="protein sequence ID" value="KAI4349899.1"/>
    <property type="molecule type" value="Genomic_DNA"/>
</dbReference>
<organism evidence="1 2">
    <name type="scientific">Bauhinia variegata</name>
    <name type="common">Purple orchid tree</name>
    <name type="synonym">Phanera variegata</name>
    <dbReference type="NCBI Taxonomy" id="167791"/>
    <lineage>
        <taxon>Eukaryota</taxon>
        <taxon>Viridiplantae</taxon>
        <taxon>Streptophyta</taxon>
        <taxon>Embryophyta</taxon>
        <taxon>Tracheophyta</taxon>
        <taxon>Spermatophyta</taxon>
        <taxon>Magnoliopsida</taxon>
        <taxon>eudicotyledons</taxon>
        <taxon>Gunneridae</taxon>
        <taxon>Pentapetalae</taxon>
        <taxon>rosids</taxon>
        <taxon>fabids</taxon>
        <taxon>Fabales</taxon>
        <taxon>Fabaceae</taxon>
        <taxon>Cercidoideae</taxon>
        <taxon>Cercideae</taxon>
        <taxon>Bauhiniinae</taxon>
        <taxon>Bauhinia</taxon>
    </lineage>
</organism>
<name>A0ACB9PPH5_BAUVA</name>
<evidence type="ECO:0000313" key="1">
    <source>
        <dbReference type="EMBL" id="KAI4349899.1"/>
    </source>
</evidence>
<keyword evidence="2" id="KW-1185">Reference proteome</keyword>
<sequence>MRVYIYISFLDLRIKKPFCFKTGAMVQLPSTASCDDNGIYPLPLYANATYQVVSEEQGLVRIQNASASASYQSHNLDDGFSYVLKLLDDEDHQTRADLVAQYQEFSKTRPPIGLQLRKSPSVLEMFDNQLNPPNTTLIPDKPDKFKPAHFPISVLQIGNFTEVAKREGDLVAKCYYAKRKLVWETLDHGLKNKIEIQWEDILSMRAVIEQNKAGILLIELNQPPTFWHEKDPKPGKHTIWKPSKDFTGNQASKYRRHFLEFPPGVLDKHYEKLTQCDSRLLELSKGPCPRLANPYFPCDFCNASYVVRGSNSTCQFGIQSPTSVIDIHSYRAINSQRLEDSELAISSQADFTNLSIGFKNLSDMMNMMLTTDSDPETVCKERHMAKVKSLCSFAGLSMELETDSWGNANANLHVHGQLSQSDKPPTATPIYPSSSTSTFCWEFGGLCT</sequence>
<proteinExistence type="predicted"/>